<dbReference type="CDD" id="cd05388">
    <property type="entry name" value="CobB_N"/>
    <property type="match status" value="1"/>
</dbReference>
<dbReference type="SUPFAM" id="SSF52540">
    <property type="entry name" value="P-loop containing nucleoside triphosphate hydrolases"/>
    <property type="match status" value="1"/>
</dbReference>
<evidence type="ECO:0000256" key="3">
    <source>
        <dbReference type="ARBA" id="ARBA00022573"/>
    </source>
</evidence>
<name>A0A4R8LT19_9BURK</name>
<feature type="domain" description="CobQ/CobB/MinD/ParA nucleotide binding" evidence="10">
    <location>
        <begin position="8"/>
        <end position="185"/>
    </location>
</feature>
<dbReference type="EC" id="6.3.5.11" evidence="9"/>
<dbReference type="Gene3D" id="3.40.50.300">
    <property type="entry name" value="P-loop containing nucleotide triphosphate hydrolases"/>
    <property type="match status" value="2"/>
</dbReference>
<evidence type="ECO:0000256" key="5">
    <source>
        <dbReference type="ARBA" id="ARBA00022741"/>
    </source>
</evidence>
<evidence type="ECO:0000256" key="6">
    <source>
        <dbReference type="ARBA" id="ARBA00022840"/>
    </source>
</evidence>
<comment type="catalytic activity">
    <reaction evidence="9">
        <text>cob(II)yrinate + 2 L-glutamine + 2 ATP + 2 H2O = cob(II)yrinate a,c diamide + 2 L-glutamate + 2 ADP + 2 phosphate + 2 H(+)</text>
        <dbReference type="Rhea" id="RHEA:26289"/>
        <dbReference type="ChEBI" id="CHEBI:15377"/>
        <dbReference type="ChEBI" id="CHEBI:15378"/>
        <dbReference type="ChEBI" id="CHEBI:29985"/>
        <dbReference type="ChEBI" id="CHEBI:30616"/>
        <dbReference type="ChEBI" id="CHEBI:43474"/>
        <dbReference type="ChEBI" id="CHEBI:58359"/>
        <dbReference type="ChEBI" id="CHEBI:58537"/>
        <dbReference type="ChEBI" id="CHEBI:58894"/>
        <dbReference type="ChEBI" id="CHEBI:456216"/>
        <dbReference type="EC" id="6.3.5.11"/>
    </reaction>
</comment>
<dbReference type="AlphaFoldDB" id="A0A4R8LT19"/>
<keyword evidence="7 9" id="KW-0460">Magnesium</keyword>
<organism evidence="12 13">
    <name type="scientific">Paraburkholderia rhizosphaerae</name>
    <dbReference type="NCBI Taxonomy" id="480658"/>
    <lineage>
        <taxon>Bacteria</taxon>
        <taxon>Pseudomonadati</taxon>
        <taxon>Pseudomonadota</taxon>
        <taxon>Betaproteobacteria</taxon>
        <taxon>Burkholderiales</taxon>
        <taxon>Burkholderiaceae</taxon>
        <taxon>Paraburkholderia</taxon>
    </lineage>
</organism>
<dbReference type="OrthoDB" id="9764035at2"/>
<dbReference type="PANTHER" id="PTHR43873:SF1">
    <property type="entry name" value="COBYRINATE A,C-DIAMIDE SYNTHASE"/>
    <property type="match status" value="1"/>
</dbReference>
<evidence type="ECO:0000259" key="11">
    <source>
        <dbReference type="Pfam" id="PF07685"/>
    </source>
</evidence>
<dbReference type="Gene3D" id="3.40.50.880">
    <property type="match status" value="1"/>
</dbReference>
<comment type="miscellaneous">
    <text evidence="9">The a and c carboxylates of cobyrinate are activated for nucleophilic attack via formation of a phosphorylated intermediate by ATP. CbiA catalyzes first the amidation of the c-carboxylate, and then that of the a-carboxylate.</text>
</comment>
<dbReference type="Proteomes" id="UP000295509">
    <property type="component" value="Unassembled WGS sequence"/>
</dbReference>
<feature type="site" description="Increases nucleophilicity of active site Cys" evidence="9">
    <location>
        <position position="418"/>
    </location>
</feature>
<comment type="cofactor">
    <cofactor evidence="1 9">
        <name>Mg(2+)</name>
        <dbReference type="ChEBI" id="CHEBI:18420"/>
    </cofactor>
</comment>
<dbReference type="Pfam" id="PF01656">
    <property type="entry name" value="CbiA"/>
    <property type="match status" value="1"/>
</dbReference>
<keyword evidence="5 9" id="KW-0547">Nucleotide-binding</keyword>
<evidence type="ECO:0000259" key="10">
    <source>
        <dbReference type="Pfam" id="PF01656"/>
    </source>
</evidence>
<dbReference type="InterPro" id="IPR027417">
    <property type="entry name" value="P-loop_NTPase"/>
</dbReference>
<dbReference type="EMBL" id="SORE01000008">
    <property type="protein sequence ID" value="TDY50823.1"/>
    <property type="molecule type" value="Genomic_DNA"/>
</dbReference>
<dbReference type="PANTHER" id="PTHR43873">
    <property type="entry name" value="COBYRINATE A,C-DIAMIDE SYNTHASE"/>
    <property type="match status" value="1"/>
</dbReference>
<comment type="function">
    <text evidence="9">Catalyzes the ATP-dependent amidation of the two carboxylate groups at positions a and c of cobyrinate, using either L-glutamine or ammonia as the nitrogen source.</text>
</comment>
<dbReference type="HAMAP" id="MF_00027">
    <property type="entry name" value="CobB_CbiA"/>
    <property type="match status" value="1"/>
</dbReference>
<dbReference type="GO" id="GO:0042242">
    <property type="term" value="F:cobyrinic acid a,c-diamide synthase activity"/>
    <property type="evidence" value="ECO:0007669"/>
    <property type="project" value="UniProtKB-UniRule"/>
</dbReference>
<keyword evidence="3 9" id="KW-0169">Cobalamin biosynthesis</keyword>
<sequence length="437" mass="45829">MPDCPALFISAPASGQGKTTITAGLARHHRRQGRRVRVFKTGPDFLDPMILERASGAPVMSLDLWMVGETACRELLAQAAEHADLILIEGVMGLYDGTPSSADLAAAFGVPVVAVISAKAMAQTFGAVAFGLAHYRPDVAVRGVFANRVGSPRHAQMLEESVPTGMSWMGSISSTADIELPDRHLGLHQAAEIADLDRRLDLAADALASTPLAALPPAVRFVSLSNPSPSAAPLPRLLDGAHIAVARDAAFSFIYPANLALLEALGARVSFFSPLADEAAPETGTALYLPGGYPELHAAALASNARAAASVRAHAAAGKPIFAECGGMLYLLESLTTIDGATTPMLGLLPGEVRMQKRFAALGMQQLDGPLGTLTGHTFHYSHVSTPLTPVLHATRPQSDTAGEAVYRSGSIVATYMHSYWPSNPAFTAALFHGKAF</sequence>
<dbReference type="RefSeq" id="WP_134192074.1">
    <property type="nucleotide sequence ID" value="NZ_JBHLUW010000003.1"/>
</dbReference>
<dbReference type="PROSITE" id="PS51274">
    <property type="entry name" value="GATASE_COBBQ"/>
    <property type="match status" value="1"/>
</dbReference>
<gene>
    <name evidence="9" type="primary">cbiA</name>
    <name evidence="12" type="ORF">BX592_10858</name>
</gene>
<dbReference type="SUPFAM" id="SSF52317">
    <property type="entry name" value="Class I glutamine amidotransferase-like"/>
    <property type="match status" value="1"/>
</dbReference>
<dbReference type="InterPro" id="IPR029062">
    <property type="entry name" value="Class_I_gatase-like"/>
</dbReference>
<dbReference type="Pfam" id="PF07685">
    <property type="entry name" value="GATase_3"/>
    <property type="match status" value="1"/>
</dbReference>
<comment type="similarity">
    <text evidence="9">Belongs to the CobB/CbiA family.</text>
</comment>
<comment type="caution">
    <text evidence="12">The sequence shown here is derived from an EMBL/GenBank/DDBJ whole genome shotgun (WGS) entry which is preliminary data.</text>
</comment>
<keyword evidence="8 9" id="KW-0315">Glutamine amidotransferase</keyword>
<dbReference type="InterPro" id="IPR011698">
    <property type="entry name" value="GATase_3"/>
</dbReference>
<dbReference type="UniPathway" id="UPA00148">
    <property type="reaction ID" value="UER00231"/>
</dbReference>
<evidence type="ECO:0000256" key="4">
    <source>
        <dbReference type="ARBA" id="ARBA00022598"/>
    </source>
</evidence>
<dbReference type="GO" id="GO:0009236">
    <property type="term" value="P:cobalamin biosynthetic process"/>
    <property type="evidence" value="ECO:0007669"/>
    <property type="project" value="UniProtKB-UniRule"/>
</dbReference>
<dbReference type="NCBIfam" id="NF002204">
    <property type="entry name" value="PRK01077.1"/>
    <property type="match status" value="1"/>
</dbReference>
<evidence type="ECO:0000256" key="7">
    <source>
        <dbReference type="ARBA" id="ARBA00022842"/>
    </source>
</evidence>
<proteinExistence type="inferred from homology"/>
<keyword evidence="6 9" id="KW-0067">ATP-binding</keyword>
<keyword evidence="13" id="KW-1185">Reference proteome</keyword>
<dbReference type="InterPro" id="IPR004484">
    <property type="entry name" value="CbiA/CobB_synth"/>
</dbReference>
<evidence type="ECO:0000256" key="8">
    <source>
        <dbReference type="ARBA" id="ARBA00022962"/>
    </source>
</evidence>
<feature type="active site" description="Nucleophile" evidence="9">
    <location>
        <position position="325"/>
    </location>
</feature>
<evidence type="ECO:0000313" key="12">
    <source>
        <dbReference type="EMBL" id="TDY50823.1"/>
    </source>
</evidence>
<evidence type="ECO:0000256" key="2">
    <source>
        <dbReference type="ARBA" id="ARBA00006205"/>
    </source>
</evidence>
<reference evidence="12 13" key="1">
    <citation type="submission" date="2019-03" db="EMBL/GenBank/DDBJ databases">
        <title>Genomic Encyclopedia of Type Strains, Phase III (KMG-III): the genomes of soil and plant-associated and newly described type strains.</title>
        <authorList>
            <person name="Whitman W."/>
        </authorList>
    </citation>
    <scope>NUCLEOTIDE SEQUENCE [LARGE SCALE GENOMIC DNA]</scope>
    <source>
        <strain evidence="12 13">LMG 29544</strain>
    </source>
</reference>
<keyword evidence="4 9" id="KW-0436">Ligase</keyword>
<evidence type="ECO:0000313" key="13">
    <source>
        <dbReference type="Proteomes" id="UP000295509"/>
    </source>
</evidence>
<dbReference type="GO" id="GO:0005524">
    <property type="term" value="F:ATP binding"/>
    <property type="evidence" value="ECO:0007669"/>
    <property type="project" value="UniProtKB-UniRule"/>
</dbReference>
<protein>
    <recommendedName>
        <fullName evidence="9">Cobyrinate a,c-diamide synthase</fullName>
        <ecNumber evidence="9">6.3.5.11</ecNumber>
    </recommendedName>
    <alternativeName>
        <fullName evidence="9">Cobyrinic acid a,c-diamide synthetase</fullName>
    </alternativeName>
</protein>
<comment type="similarity">
    <text evidence="2">Belongs to the CobB/CobQ family. CobQ subfamily.</text>
</comment>
<comment type="domain">
    <text evidence="9">Comprises of two domains. The C-terminal domain contains the binding site for glutamine and catalyzes the hydrolysis of this substrate to glutamate and ammonia. The N-terminal domain is anticipated to bind ATP and cobyrinate and catalyzes the ultimate synthesis of the diamide product. The ammonia produced via the glutaminase domain is probably translocated to the adjacent domain via a molecular tunnel, where it reacts with an activated intermediate.</text>
</comment>
<dbReference type="InterPro" id="IPR002586">
    <property type="entry name" value="CobQ/CobB/MinD/ParA_Nub-bd_dom"/>
</dbReference>
<comment type="pathway">
    <text evidence="9">Cofactor biosynthesis; adenosylcobalamin biosynthesis; cob(II)yrinate a,c-diamide from sirohydrochlorin (anaerobic route): step 10/10.</text>
</comment>
<feature type="domain" description="CobB/CobQ-like glutamine amidotransferase" evidence="11">
    <location>
        <begin position="243"/>
        <end position="423"/>
    </location>
</feature>
<evidence type="ECO:0000256" key="9">
    <source>
        <dbReference type="HAMAP-Rule" id="MF_00027"/>
    </source>
</evidence>
<accession>A0A4R8LT19</accession>
<evidence type="ECO:0000256" key="1">
    <source>
        <dbReference type="ARBA" id="ARBA00001946"/>
    </source>
</evidence>